<dbReference type="InterPro" id="IPR058240">
    <property type="entry name" value="rSAM_sf"/>
</dbReference>
<dbReference type="AlphaFoldDB" id="K0NFU4"/>
<dbReference type="KEGG" id="dto:TOL2_C04330"/>
<gene>
    <name evidence="1" type="ordered locus">TOL2_C04330</name>
</gene>
<keyword evidence="2" id="KW-1185">Reference proteome</keyword>
<name>K0NFU4_DESTT</name>
<sequence length="473" mass="53001">MWKGKMNSKKKFVIITGYFKGESYGLLGPQMAATVISDNSEYEALVVGVTNEDDKTDLITALENHFSGTRMVIGFSTLGGRPDLFDLAGELKDKGAVTILAGPQANVDFKGEVGHDRFDHRFKGMSDRFTFAIQGPVQQILPILESGLDSDISEFDGVLSRNKDGQIKENRPAPWEDQWLSKVDWTNIYRLKGTSFARMPITCGQVLQQIGCPHAAKERKIQIDYPADLANETGPKHVTIAQKGCSFCDVAQDKGFMGAVGEEAVKSQMACLPEQADGSRVAFELINESPLPKLDRVMELACECSLELSQINLTLRADYFLKGQENLKNTLEKAQKKNIRILLASIGFESFDDTILKNMNKGVTRQMNLDTIKTIRDLKPKFPCHFGYLKEEGANHGFIHPTPWDTPDISKEVNLTIDMYQLAMDILPPHSTPLIIHHASGLADWIRQIEQQENIQFERVGTTIAWWQHKRLV</sequence>
<accession>K0NFU4</accession>
<protein>
    <recommendedName>
        <fullName evidence="3">Radical SAM domain protein</fullName>
    </recommendedName>
</protein>
<evidence type="ECO:0000313" key="2">
    <source>
        <dbReference type="Proteomes" id="UP000007347"/>
    </source>
</evidence>
<proteinExistence type="predicted"/>
<organism evidence="1 2">
    <name type="scientific">Desulfobacula toluolica (strain DSM 7467 / Tol2)</name>
    <dbReference type="NCBI Taxonomy" id="651182"/>
    <lineage>
        <taxon>Bacteria</taxon>
        <taxon>Pseudomonadati</taxon>
        <taxon>Thermodesulfobacteriota</taxon>
        <taxon>Desulfobacteria</taxon>
        <taxon>Desulfobacterales</taxon>
        <taxon>Desulfobacteraceae</taxon>
        <taxon>Desulfobacula</taxon>
    </lineage>
</organism>
<evidence type="ECO:0008006" key="3">
    <source>
        <dbReference type="Google" id="ProtNLM"/>
    </source>
</evidence>
<reference evidence="1 2" key="1">
    <citation type="journal article" date="2013" name="Environ. Microbiol.">
        <title>Complete genome, catabolic sub-proteomes and key-metabolites of Desulfobacula toluolica Tol2, a marine, aromatic compound-degrading, sulfate-reducing bacterium.</title>
        <authorList>
            <person name="Wohlbrand L."/>
            <person name="Jacob J.H."/>
            <person name="Kube M."/>
            <person name="Mussmann M."/>
            <person name="Jarling R."/>
            <person name="Beck A."/>
            <person name="Amann R."/>
            <person name="Wilkes H."/>
            <person name="Reinhardt R."/>
            <person name="Rabus R."/>
        </authorList>
    </citation>
    <scope>NUCLEOTIDE SEQUENCE [LARGE SCALE GENOMIC DNA]</scope>
    <source>
        <strain evidence="2">DSM 7467 / Tol2</strain>
    </source>
</reference>
<evidence type="ECO:0000313" key="1">
    <source>
        <dbReference type="EMBL" id="CCK78603.1"/>
    </source>
</evidence>
<dbReference type="Proteomes" id="UP000007347">
    <property type="component" value="Chromosome"/>
</dbReference>
<dbReference type="EMBL" id="FO203503">
    <property type="protein sequence ID" value="CCK78603.1"/>
    <property type="molecule type" value="Genomic_DNA"/>
</dbReference>
<dbReference type="HOGENOM" id="CLU_577132_0_0_7"/>
<dbReference type="SUPFAM" id="SSF102114">
    <property type="entry name" value="Radical SAM enzymes"/>
    <property type="match status" value="1"/>
</dbReference>
<dbReference type="STRING" id="651182.TOL2_C04330"/>